<dbReference type="EMBL" id="SMMG02000005">
    <property type="protein sequence ID" value="KAA3472539.1"/>
    <property type="molecule type" value="Genomic_DNA"/>
</dbReference>
<protein>
    <submittedName>
        <fullName evidence="1">Uncharacterized protein</fullName>
    </submittedName>
</protein>
<evidence type="ECO:0000313" key="1">
    <source>
        <dbReference type="EMBL" id="KAA3472539.1"/>
    </source>
</evidence>
<dbReference type="Proteomes" id="UP000325315">
    <property type="component" value="Unassembled WGS sequence"/>
</dbReference>
<proteinExistence type="predicted"/>
<dbReference type="AlphaFoldDB" id="A0A5B6VSX4"/>
<name>A0A5B6VSX4_9ROSI</name>
<sequence length="59" mass="6278">MVAGNNQFTAQKEDGVSLGSNGMSNGSVGIGREGEILFVKGFRMAAEDAVLTEYLLFHI</sequence>
<keyword evidence="2" id="KW-1185">Reference proteome</keyword>
<comment type="caution">
    <text evidence="1">The sequence shown here is derived from an EMBL/GenBank/DDBJ whole genome shotgun (WGS) entry which is preliminary data.</text>
</comment>
<dbReference type="OrthoDB" id="1000977at2759"/>
<accession>A0A5B6VSX4</accession>
<organism evidence="1 2">
    <name type="scientific">Gossypium australe</name>
    <dbReference type="NCBI Taxonomy" id="47621"/>
    <lineage>
        <taxon>Eukaryota</taxon>
        <taxon>Viridiplantae</taxon>
        <taxon>Streptophyta</taxon>
        <taxon>Embryophyta</taxon>
        <taxon>Tracheophyta</taxon>
        <taxon>Spermatophyta</taxon>
        <taxon>Magnoliopsida</taxon>
        <taxon>eudicotyledons</taxon>
        <taxon>Gunneridae</taxon>
        <taxon>Pentapetalae</taxon>
        <taxon>rosids</taxon>
        <taxon>malvids</taxon>
        <taxon>Malvales</taxon>
        <taxon>Malvaceae</taxon>
        <taxon>Malvoideae</taxon>
        <taxon>Gossypium</taxon>
    </lineage>
</organism>
<evidence type="ECO:0000313" key="2">
    <source>
        <dbReference type="Proteomes" id="UP000325315"/>
    </source>
</evidence>
<gene>
    <name evidence="1" type="ORF">EPI10_023012</name>
</gene>
<reference evidence="2" key="1">
    <citation type="journal article" date="2019" name="Plant Biotechnol. J.">
        <title>Genome sequencing of the Australian wild diploid species Gossypium australe highlights disease resistance and delayed gland morphogenesis.</title>
        <authorList>
            <person name="Cai Y."/>
            <person name="Cai X."/>
            <person name="Wang Q."/>
            <person name="Wang P."/>
            <person name="Zhang Y."/>
            <person name="Cai C."/>
            <person name="Xu Y."/>
            <person name="Wang K."/>
            <person name="Zhou Z."/>
            <person name="Wang C."/>
            <person name="Geng S."/>
            <person name="Li B."/>
            <person name="Dong Q."/>
            <person name="Hou Y."/>
            <person name="Wang H."/>
            <person name="Ai P."/>
            <person name="Liu Z."/>
            <person name="Yi F."/>
            <person name="Sun M."/>
            <person name="An G."/>
            <person name="Cheng J."/>
            <person name="Zhang Y."/>
            <person name="Shi Q."/>
            <person name="Xie Y."/>
            <person name="Shi X."/>
            <person name="Chang Y."/>
            <person name="Huang F."/>
            <person name="Chen Y."/>
            <person name="Hong S."/>
            <person name="Mi L."/>
            <person name="Sun Q."/>
            <person name="Zhang L."/>
            <person name="Zhou B."/>
            <person name="Peng R."/>
            <person name="Zhang X."/>
            <person name="Liu F."/>
        </authorList>
    </citation>
    <scope>NUCLEOTIDE SEQUENCE [LARGE SCALE GENOMIC DNA]</scope>
    <source>
        <strain evidence="2">cv. PA1801</strain>
    </source>
</reference>